<dbReference type="EMBL" id="JAAYEE010000232">
    <property type="protein sequence ID" value="NLW36295.1"/>
    <property type="molecule type" value="Genomic_DNA"/>
</dbReference>
<dbReference type="Gene3D" id="3.30.460.10">
    <property type="entry name" value="Beta Polymerase, domain 2"/>
    <property type="match status" value="1"/>
</dbReference>
<dbReference type="SUPFAM" id="SSF81271">
    <property type="entry name" value="TGS-like"/>
    <property type="match status" value="1"/>
</dbReference>
<dbReference type="Pfam" id="PF02824">
    <property type="entry name" value="TGS"/>
    <property type="match status" value="1"/>
</dbReference>
<dbReference type="PROSITE" id="PS51831">
    <property type="entry name" value="HD"/>
    <property type="match status" value="1"/>
</dbReference>
<dbReference type="InterPro" id="IPR004811">
    <property type="entry name" value="RelA/Spo_fam"/>
</dbReference>
<dbReference type="Pfam" id="PF13328">
    <property type="entry name" value="HD_4"/>
    <property type="match status" value="1"/>
</dbReference>
<dbReference type="InterPro" id="IPR045865">
    <property type="entry name" value="ACT-like_dom_sf"/>
</dbReference>
<gene>
    <name evidence="2" type="ORF">GXY80_12600</name>
</gene>
<dbReference type="SUPFAM" id="SSF55021">
    <property type="entry name" value="ACT-like"/>
    <property type="match status" value="1"/>
</dbReference>
<dbReference type="AlphaFoldDB" id="A0A351U5N8"/>
<dbReference type="InterPro" id="IPR002912">
    <property type="entry name" value="ACT_dom"/>
</dbReference>
<dbReference type="PANTHER" id="PTHR21262">
    <property type="entry name" value="GUANOSINE-3',5'-BIS DIPHOSPHATE 3'-PYROPHOSPHOHYDROLASE"/>
    <property type="match status" value="1"/>
</dbReference>
<dbReference type="Gene3D" id="1.10.3210.10">
    <property type="entry name" value="Hypothetical protein af1432"/>
    <property type="match status" value="1"/>
</dbReference>
<comment type="function">
    <text evidence="1">In eubacteria ppGpp (guanosine 3'-diphosphate 5'-diphosphate) is a mediator of the stringent response that coordinates a variety of cellular activities in response to changes in nutritional abundance.</text>
</comment>
<dbReference type="InterPro" id="IPR007685">
    <property type="entry name" value="RelA_SpoT"/>
</dbReference>
<dbReference type="PANTHER" id="PTHR21262:SF36">
    <property type="entry name" value="BIFUNCTIONAL (P)PPGPP SYNTHASE_HYDROLASE SPOT"/>
    <property type="match status" value="1"/>
</dbReference>
<dbReference type="GO" id="GO:0008728">
    <property type="term" value="F:GTP diphosphokinase activity"/>
    <property type="evidence" value="ECO:0007669"/>
    <property type="project" value="TreeGrafter"/>
</dbReference>
<reference evidence="2" key="1">
    <citation type="journal article" date="2020" name="Biotechnol. Biofuels">
        <title>New insights from the biogas microbiome by comprehensive genome-resolved metagenomics of nearly 1600 species originating from multiple anaerobic digesters.</title>
        <authorList>
            <person name="Campanaro S."/>
            <person name="Treu L."/>
            <person name="Rodriguez-R L.M."/>
            <person name="Kovalovszki A."/>
            <person name="Ziels R.M."/>
            <person name="Maus I."/>
            <person name="Zhu X."/>
            <person name="Kougias P.G."/>
            <person name="Basile A."/>
            <person name="Luo G."/>
            <person name="Schluter A."/>
            <person name="Konstantinidis K.T."/>
            <person name="Angelidaki I."/>
        </authorList>
    </citation>
    <scope>NUCLEOTIDE SEQUENCE</scope>
    <source>
        <strain evidence="2">AS06rmzACSIP_7</strain>
    </source>
</reference>
<dbReference type="GO" id="GO:0008893">
    <property type="term" value="F:guanosine-3',5'-bis(diphosphate) 3'-diphosphatase activity"/>
    <property type="evidence" value="ECO:0007669"/>
    <property type="project" value="TreeGrafter"/>
</dbReference>
<evidence type="ECO:0000256" key="1">
    <source>
        <dbReference type="RuleBase" id="RU003847"/>
    </source>
</evidence>
<evidence type="ECO:0000313" key="2">
    <source>
        <dbReference type="EMBL" id="NLW36295.1"/>
    </source>
</evidence>
<dbReference type="CDD" id="cd05399">
    <property type="entry name" value="NT_Rel-Spo_like"/>
    <property type="match status" value="1"/>
</dbReference>
<dbReference type="Proteomes" id="UP000777265">
    <property type="component" value="Unassembled WGS sequence"/>
</dbReference>
<dbReference type="Gene3D" id="3.30.70.260">
    <property type="match status" value="1"/>
</dbReference>
<dbReference type="CDD" id="cd00077">
    <property type="entry name" value="HDc"/>
    <property type="match status" value="1"/>
</dbReference>
<dbReference type="GO" id="GO:0015949">
    <property type="term" value="P:nucleobase-containing small molecule interconversion"/>
    <property type="evidence" value="ECO:0007669"/>
    <property type="project" value="UniProtKB-ARBA"/>
</dbReference>
<comment type="caution">
    <text evidence="2">The sequence shown here is derived from an EMBL/GenBank/DDBJ whole genome shotgun (WGS) entry which is preliminary data.</text>
</comment>
<comment type="similarity">
    <text evidence="1">Belongs to the relA/spoT family.</text>
</comment>
<dbReference type="Pfam" id="PF04607">
    <property type="entry name" value="RelA_SpoT"/>
    <property type="match status" value="1"/>
</dbReference>
<dbReference type="Pfam" id="PF13291">
    <property type="entry name" value="ACT_4"/>
    <property type="match status" value="1"/>
</dbReference>
<dbReference type="PROSITE" id="PS51671">
    <property type="entry name" value="ACT"/>
    <property type="match status" value="1"/>
</dbReference>
<dbReference type="FunFam" id="1.10.3210.10:FF:000001">
    <property type="entry name" value="GTP pyrophosphokinase RelA"/>
    <property type="match status" value="1"/>
</dbReference>
<sequence>MIRFNDIVEEVLKYNPQADVEALQKAYIFSAQAHKGQTRLSGEPYLIHPLEVAYTLTKMNLDVPSVISGFLHDTIEDSFVNKEEIEGYFGEEIAELVDGVTKISKIPLKTSEETRVDNFRKMILAMSKDIRVILIKLADRYHNMQTLNFMSPGKQVEIARETLEIYAPLAHRLGIEWLKGELEDISFKYLSPVEYRMISEKLAKTKKERDSYINEVKELIKDKFQQFNLKMEVWGRAKRIYSIYRKMVQEELNIDDIYDLTAFRVLVDNVKECYLALGIIHAFFKPIPGKFTDYIALPKANMYKSLHTKVIGPHGEKIEIQIRTYEMHRLAEEGIAAHWKYKEGKVFDPKEDKVFAWLRRIIESQQELKDNREFMEVFKIDLFPDEIYVFTPRGDVKELPKGATPVDFAYAIHSDLGHRCIGAKVSGKLVPLRHKLRSGDVVEIQTHPNHKPSKDWLGFVVTSKAKTKIRQWIKTEQRERSIELGKALIEKALVKHDLSMSKMLKAGDFLNIAKEFSFETVDDLFAGVGYGLYTPLHVLGRYIPESDKPTKLQKIISTIRKGKDTTIKIEGVDGLVVRFAKCCNPIPGDKILGFITRGRGLTVHVADCPNIHTYDDQRKVPVSWELNKGYAYPVRLRISGEDKKGLLSEISAVMSTHKANILSAQAMTYPDKSAAGIYEIEIGHMSQLQKIIKSIQKIKGIRSVERLRGSA</sequence>
<dbReference type="InterPro" id="IPR003607">
    <property type="entry name" value="HD/PDEase_dom"/>
</dbReference>
<dbReference type="InterPro" id="IPR045600">
    <property type="entry name" value="RelA/SpoT_AH_RIS"/>
</dbReference>
<dbReference type="InterPro" id="IPR012676">
    <property type="entry name" value="TGS-like"/>
</dbReference>
<dbReference type="CDD" id="cd01668">
    <property type="entry name" value="TGS_RSH"/>
    <property type="match status" value="1"/>
</dbReference>
<dbReference type="FunFam" id="3.30.460.10:FF:000001">
    <property type="entry name" value="GTP pyrophosphokinase RelA"/>
    <property type="match status" value="1"/>
</dbReference>
<dbReference type="SMART" id="SM00471">
    <property type="entry name" value="HDc"/>
    <property type="match status" value="1"/>
</dbReference>
<protein>
    <submittedName>
        <fullName evidence="2">Bifunctional (P)ppGpp synthetase/guanosine-3',5'-bis(Diphosphate) 3'-pyrophosphohydrolase</fullName>
    </submittedName>
</protein>
<reference evidence="2" key="2">
    <citation type="submission" date="2020-01" db="EMBL/GenBank/DDBJ databases">
        <authorList>
            <person name="Campanaro S."/>
        </authorList>
    </citation>
    <scope>NUCLEOTIDE SEQUENCE</scope>
    <source>
        <strain evidence="2">AS06rmzACSIP_7</strain>
    </source>
</reference>
<dbReference type="SUPFAM" id="SSF81301">
    <property type="entry name" value="Nucleotidyltransferase"/>
    <property type="match status" value="1"/>
</dbReference>
<organism evidence="2 3">
    <name type="scientific">Syntrophorhabdus aromaticivorans</name>
    <dbReference type="NCBI Taxonomy" id="328301"/>
    <lineage>
        <taxon>Bacteria</taxon>
        <taxon>Pseudomonadati</taxon>
        <taxon>Thermodesulfobacteriota</taxon>
        <taxon>Syntrophorhabdia</taxon>
        <taxon>Syntrophorhabdales</taxon>
        <taxon>Syntrophorhabdaceae</taxon>
        <taxon>Syntrophorhabdus</taxon>
    </lineage>
</organism>
<dbReference type="SMART" id="SM00954">
    <property type="entry name" value="RelA_SpoT"/>
    <property type="match status" value="1"/>
</dbReference>
<dbReference type="GO" id="GO:0042594">
    <property type="term" value="P:response to starvation"/>
    <property type="evidence" value="ECO:0007669"/>
    <property type="project" value="TreeGrafter"/>
</dbReference>
<evidence type="ECO:0000313" key="3">
    <source>
        <dbReference type="Proteomes" id="UP000777265"/>
    </source>
</evidence>
<dbReference type="PROSITE" id="PS51880">
    <property type="entry name" value="TGS"/>
    <property type="match status" value="1"/>
</dbReference>
<dbReference type="InterPro" id="IPR004095">
    <property type="entry name" value="TGS"/>
</dbReference>
<dbReference type="SUPFAM" id="SSF109604">
    <property type="entry name" value="HD-domain/PDEase-like"/>
    <property type="match status" value="1"/>
</dbReference>
<dbReference type="InterPro" id="IPR033655">
    <property type="entry name" value="TGS_RelA/SpoT"/>
</dbReference>
<accession>A0A351U5N8</accession>
<dbReference type="InterPro" id="IPR012675">
    <property type="entry name" value="Beta-grasp_dom_sf"/>
</dbReference>
<dbReference type="Pfam" id="PF19296">
    <property type="entry name" value="RelA_AH_RIS"/>
    <property type="match status" value="2"/>
</dbReference>
<dbReference type="Gene3D" id="3.10.20.30">
    <property type="match status" value="1"/>
</dbReference>
<dbReference type="STRING" id="909663.GCA_000512235_01301"/>
<proteinExistence type="inferred from homology"/>
<dbReference type="NCBIfam" id="TIGR00691">
    <property type="entry name" value="spoT_relA"/>
    <property type="match status" value="1"/>
</dbReference>
<dbReference type="GO" id="GO:0005886">
    <property type="term" value="C:plasma membrane"/>
    <property type="evidence" value="ECO:0007669"/>
    <property type="project" value="TreeGrafter"/>
</dbReference>
<dbReference type="FunFam" id="3.10.20.30:FF:000002">
    <property type="entry name" value="GTP pyrophosphokinase (RelA/SpoT)"/>
    <property type="match status" value="1"/>
</dbReference>
<dbReference type="GO" id="GO:0015969">
    <property type="term" value="P:guanosine tetraphosphate metabolic process"/>
    <property type="evidence" value="ECO:0007669"/>
    <property type="project" value="InterPro"/>
</dbReference>
<dbReference type="InterPro" id="IPR043519">
    <property type="entry name" value="NT_sf"/>
</dbReference>
<name>A0A351U5N8_9BACT</name>
<dbReference type="InterPro" id="IPR006674">
    <property type="entry name" value="HD_domain"/>
</dbReference>